<sequence>MSFVFAPSPDAKTPNTTRKIHIRRLYDVLHICLQRNDVKRATRAWTILAHCKEMSWQTMWMTGVHILAENLDESEKTSERIEFLRVMMLQHPDDRENILKELVLRLIISKQYSEALDDLELYLPSVPYQDNPLLHLYAGLLSLYLAQPTSQHTTLTPASQFQFNPSGLRNAQTFLERAKSLDPMNPMTEAFLQKIQNLNGASARPDEESEKSDEEALEGLHDTPKRKRVRTASN</sequence>
<dbReference type="GO" id="GO:0001181">
    <property type="term" value="F:RNA polymerase I general transcription initiation factor activity"/>
    <property type="evidence" value="ECO:0007669"/>
    <property type="project" value="InterPro"/>
</dbReference>
<feature type="compositionally biased region" description="Basic residues" evidence="1">
    <location>
        <begin position="224"/>
        <end position="234"/>
    </location>
</feature>
<dbReference type="PANTHER" id="PTHR28244:SF1">
    <property type="entry name" value="RNA POLYMERASE I-SPECIFIC TRANSCRIPTION INITIATION FACTOR RRN11"/>
    <property type="match status" value="1"/>
</dbReference>
<dbReference type="InterPro" id="IPR053029">
    <property type="entry name" value="RNA_pol_I-specific_init_factor"/>
</dbReference>
<accession>A0AAD7K9D9</accession>
<dbReference type="EMBL" id="JARKIB010000004">
    <property type="protein sequence ID" value="KAJ7781029.1"/>
    <property type="molecule type" value="Genomic_DNA"/>
</dbReference>
<dbReference type="GO" id="GO:0042790">
    <property type="term" value="P:nucleolar large rRNA transcription by RNA polymerase I"/>
    <property type="evidence" value="ECO:0007669"/>
    <property type="project" value="TreeGrafter"/>
</dbReference>
<comment type="caution">
    <text evidence="2">The sequence shown here is derived from an EMBL/GenBank/DDBJ whole genome shotgun (WGS) entry which is preliminary data.</text>
</comment>
<dbReference type="GO" id="GO:0070860">
    <property type="term" value="C:RNA polymerase I core factor complex"/>
    <property type="evidence" value="ECO:0007669"/>
    <property type="project" value="TreeGrafter"/>
</dbReference>
<dbReference type="GO" id="GO:0001164">
    <property type="term" value="F:RNA polymerase I core promoter sequence-specific DNA binding"/>
    <property type="evidence" value="ECO:0007669"/>
    <property type="project" value="InterPro"/>
</dbReference>
<proteinExistence type="predicted"/>
<organism evidence="2 3">
    <name type="scientific">Mycena metata</name>
    <dbReference type="NCBI Taxonomy" id="1033252"/>
    <lineage>
        <taxon>Eukaryota</taxon>
        <taxon>Fungi</taxon>
        <taxon>Dikarya</taxon>
        <taxon>Basidiomycota</taxon>
        <taxon>Agaricomycotina</taxon>
        <taxon>Agaricomycetes</taxon>
        <taxon>Agaricomycetidae</taxon>
        <taxon>Agaricales</taxon>
        <taxon>Marasmiineae</taxon>
        <taxon>Mycenaceae</taxon>
        <taxon>Mycena</taxon>
    </lineage>
</organism>
<reference evidence="2" key="1">
    <citation type="submission" date="2023-03" db="EMBL/GenBank/DDBJ databases">
        <title>Massive genome expansion in bonnet fungi (Mycena s.s.) driven by repeated elements and novel gene families across ecological guilds.</title>
        <authorList>
            <consortium name="Lawrence Berkeley National Laboratory"/>
            <person name="Harder C.B."/>
            <person name="Miyauchi S."/>
            <person name="Viragh M."/>
            <person name="Kuo A."/>
            <person name="Thoen E."/>
            <person name="Andreopoulos B."/>
            <person name="Lu D."/>
            <person name="Skrede I."/>
            <person name="Drula E."/>
            <person name="Henrissat B."/>
            <person name="Morin E."/>
            <person name="Kohler A."/>
            <person name="Barry K."/>
            <person name="LaButti K."/>
            <person name="Morin E."/>
            <person name="Salamov A."/>
            <person name="Lipzen A."/>
            <person name="Mereny Z."/>
            <person name="Hegedus B."/>
            <person name="Baldrian P."/>
            <person name="Stursova M."/>
            <person name="Weitz H."/>
            <person name="Taylor A."/>
            <person name="Grigoriev I.V."/>
            <person name="Nagy L.G."/>
            <person name="Martin F."/>
            <person name="Kauserud H."/>
        </authorList>
    </citation>
    <scope>NUCLEOTIDE SEQUENCE</scope>
    <source>
        <strain evidence="2">CBHHK182m</strain>
    </source>
</reference>
<dbReference type="GO" id="GO:0017025">
    <property type="term" value="F:TBP-class protein binding"/>
    <property type="evidence" value="ECO:0007669"/>
    <property type="project" value="TreeGrafter"/>
</dbReference>
<protein>
    <submittedName>
        <fullName evidence="2">Uncharacterized protein</fullName>
    </submittedName>
</protein>
<dbReference type="Pfam" id="PF04090">
    <property type="entry name" value="Rrn11"/>
    <property type="match status" value="1"/>
</dbReference>
<dbReference type="InterPro" id="IPR007224">
    <property type="entry name" value="TIF_Rrn11"/>
</dbReference>
<feature type="region of interest" description="Disordered" evidence="1">
    <location>
        <begin position="198"/>
        <end position="234"/>
    </location>
</feature>
<evidence type="ECO:0000313" key="2">
    <source>
        <dbReference type="EMBL" id="KAJ7781029.1"/>
    </source>
</evidence>
<gene>
    <name evidence="2" type="ORF">B0H16DRAFT_1496884</name>
</gene>
<evidence type="ECO:0000313" key="3">
    <source>
        <dbReference type="Proteomes" id="UP001215598"/>
    </source>
</evidence>
<dbReference type="AlphaFoldDB" id="A0AAD7K9D9"/>
<dbReference type="PANTHER" id="PTHR28244">
    <property type="entry name" value="RNA POLYMERASE I-SPECIFIC TRANSCRIPTION INITIATION FACTOR RRN11"/>
    <property type="match status" value="1"/>
</dbReference>
<keyword evidence="3" id="KW-1185">Reference proteome</keyword>
<feature type="compositionally biased region" description="Acidic residues" evidence="1">
    <location>
        <begin position="207"/>
        <end position="217"/>
    </location>
</feature>
<dbReference type="Proteomes" id="UP001215598">
    <property type="component" value="Unassembled WGS sequence"/>
</dbReference>
<evidence type="ECO:0000256" key="1">
    <source>
        <dbReference type="SAM" id="MobiDB-lite"/>
    </source>
</evidence>
<name>A0AAD7K9D9_9AGAR</name>